<dbReference type="InterPro" id="IPR004360">
    <property type="entry name" value="Glyas_Fos-R_dOase_dom"/>
</dbReference>
<feature type="domain" description="VOC" evidence="1">
    <location>
        <begin position="14"/>
        <end position="134"/>
    </location>
</feature>
<evidence type="ECO:0000313" key="2">
    <source>
        <dbReference type="EMBL" id="TWH72045.1"/>
    </source>
</evidence>
<dbReference type="InterPro" id="IPR037523">
    <property type="entry name" value="VOC_core"/>
</dbReference>
<name>A0A562IMU3_9ACTN</name>
<dbReference type="Proteomes" id="UP000321490">
    <property type="component" value="Unassembled WGS sequence"/>
</dbReference>
<dbReference type="AlphaFoldDB" id="A0A562IMU3"/>
<proteinExistence type="predicted"/>
<dbReference type="Gene3D" id="3.10.180.10">
    <property type="entry name" value="2,3-Dihydroxybiphenyl 1,2-Dioxygenase, domain 1"/>
    <property type="match status" value="1"/>
</dbReference>
<protein>
    <submittedName>
        <fullName evidence="2">Putative enzyme related to lactoylglutathione lyase</fullName>
    </submittedName>
</protein>
<keyword evidence="3" id="KW-1185">Reference proteome</keyword>
<dbReference type="InterPro" id="IPR029068">
    <property type="entry name" value="Glyas_Bleomycin-R_OHBP_Dase"/>
</dbReference>
<dbReference type="SUPFAM" id="SSF54593">
    <property type="entry name" value="Glyoxalase/Bleomycin resistance protein/Dihydroxybiphenyl dioxygenase"/>
    <property type="match status" value="1"/>
</dbReference>
<accession>A0A562IMU3</accession>
<dbReference type="EMBL" id="VLKF01000001">
    <property type="protein sequence ID" value="TWH72045.1"/>
    <property type="molecule type" value="Genomic_DNA"/>
</dbReference>
<dbReference type="Pfam" id="PF00903">
    <property type="entry name" value="Glyoxalase"/>
    <property type="match status" value="1"/>
</dbReference>
<comment type="caution">
    <text evidence="2">The sequence shown here is derived from an EMBL/GenBank/DDBJ whole genome shotgun (WGS) entry which is preliminary data.</text>
</comment>
<evidence type="ECO:0000313" key="3">
    <source>
        <dbReference type="Proteomes" id="UP000321490"/>
    </source>
</evidence>
<reference evidence="2 3" key="1">
    <citation type="submission" date="2019-07" db="EMBL/GenBank/DDBJ databases">
        <title>R&amp;d 2014.</title>
        <authorList>
            <person name="Klenk H.-P."/>
        </authorList>
    </citation>
    <scope>NUCLEOTIDE SEQUENCE [LARGE SCALE GENOMIC DNA]</scope>
    <source>
        <strain evidence="2 3">DSM 45764</strain>
    </source>
</reference>
<dbReference type="GO" id="GO:0016829">
    <property type="term" value="F:lyase activity"/>
    <property type="evidence" value="ECO:0007669"/>
    <property type="project" value="UniProtKB-KW"/>
</dbReference>
<dbReference type="PROSITE" id="PS51819">
    <property type="entry name" value="VOC"/>
    <property type="match status" value="1"/>
</dbReference>
<evidence type="ECO:0000259" key="1">
    <source>
        <dbReference type="PROSITE" id="PS51819"/>
    </source>
</evidence>
<dbReference type="RefSeq" id="WP_208103960.1">
    <property type="nucleotide sequence ID" value="NZ_JABGDC010000073.1"/>
</dbReference>
<sequence>MTATQEPIPLLAASEAFSGFSVDDLDRARAFYEQVLGLRTSPTAMAGVMHLHLAGERHVLVYAKGGDHTPATYTVLNFPVADVDAAVAELAARGVEFLHYDSPPTDESGVMRAGGPLIAWFTDPAGNVFSVIEQG</sequence>
<keyword evidence="2" id="KW-0456">Lyase</keyword>
<organism evidence="2 3">
    <name type="scientific">Modestobacter roseus</name>
    <dbReference type="NCBI Taxonomy" id="1181884"/>
    <lineage>
        <taxon>Bacteria</taxon>
        <taxon>Bacillati</taxon>
        <taxon>Actinomycetota</taxon>
        <taxon>Actinomycetes</taxon>
        <taxon>Geodermatophilales</taxon>
        <taxon>Geodermatophilaceae</taxon>
        <taxon>Modestobacter</taxon>
    </lineage>
</organism>
<gene>
    <name evidence="2" type="ORF">JD78_00549</name>
</gene>